<dbReference type="Proteomes" id="UP000297736">
    <property type="component" value="Unassembled WGS sequence"/>
</dbReference>
<organism evidence="1 2">
    <name type="scientific">Brevibacterium aurantiacum</name>
    <dbReference type="NCBI Taxonomy" id="273384"/>
    <lineage>
        <taxon>Bacteria</taxon>
        <taxon>Bacillati</taxon>
        <taxon>Actinomycetota</taxon>
        <taxon>Actinomycetes</taxon>
        <taxon>Micrococcales</taxon>
        <taxon>Brevibacteriaceae</taxon>
        <taxon>Brevibacterium</taxon>
    </lineage>
</organism>
<name>A0A4Z0KF60_BREAU</name>
<evidence type="ECO:0000313" key="2">
    <source>
        <dbReference type="Proteomes" id="UP000297736"/>
    </source>
</evidence>
<dbReference type="AlphaFoldDB" id="A0A4Z0KF60"/>
<dbReference type="EMBL" id="RHFF01000040">
    <property type="protein sequence ID" value="TGD36366.1"/>
    <property type="molecule type" value="Genomic_DNA"/>
</dbReference>
<proteinExistence type="predicted"/>
<gene>
    <name evidence="1" type="ORF">EB834_20045</name>
</gene>
<accession>A0A4Z0KF60</accession>
<protein>
    <submittedName>
        <fullName evidence="1">Uncharacterized protein</fullName>
    </submittedName>
</protein>
<evidence type="ECO:0000313" key="1">
    <source>
        <dbReference type="EMBL" id="TGD36366.1"/>
    </source>
</evidence>
<reference evidence="1 2" key="1">
    <citation type="submission" date="2018-10" db="EMBL/GenBank/DDBJ databases">
        <title>Brevibacterium genomes from Austrain hard cheese rinds.</title>
        <authorList>
            <person name="Anast J.M."/>
            <person name="Dzieciol M."/>
            <person name="Schultz D.L."/>
            <person name="Mann E."/>
            <person name="Wagner M."/>
            <person name="Schmitz-Esser S."/>
        </authorList>
    </citation>
    <scope>NUCLEOTIDE SEQUENCE [LARGE SCALE GENOMIC DNA]</scope>
    <source>
        <strain evidence="1 2">L261</strain>
    </source>
</reference>
<sequence length="79" mass="8755">MAPTNAIAGPEVHDRGIMQLAPELTIDGPQQDGYSGCRCYLKGNGAVSICCSRLIILGRRTHPYRTVLRCIYTCGWRMK</sequence>
<comment type="caution">
    <text evidence="1">The sequence shown here is derived from an EMBL/GenBank/DDBJ whole genome shotgun (WGS) entry which is preliminary data.</text>
</comment>